<feature type="transmembrane region" description="Helical" evidence="5">
    <location>
        <begin position="66"/>
        <end position="83"/>
    </location>
</feature>
<reference evidence="7" key="1">
    <citation type="journal article" date="2022" name="Nat. Microbiol.">
        <title>Unique mobile elements and scalable gene flow at the prokaryote-eukaryote boundary revealed by circularized Asgard archaea genomes.</title>
        <authorList>
            <person name="Wu F."/>
            <person name="Speth D.R."/>
            <person name="Philosof A."/>
            <person name="Cremiere A."/>
            <person name="Narayanan A."/>
            <person name="Barco R.A."/>
            <person name="Connon S.A."/>
            <person name="Amend J.P."/>
            <person name="Antoshechkin I.A."/>
            <person name="Orphan V.J."/>
        </authorList>
    </citation>
    <scope>NUCLEOTIDE SEQUENCE</scope>
    <source>
        <strain evidence="7">PM71</strain>
    </source>
</reference>
<feature type="transmembrane region" description="Helical" evidence="5">
    <location>
        <begin position="441"/>
        <end position="461"/>
    </location>
</feature>
<evidence type="ECO:0000256" key="3">
    <source>
        <dbReference type="ARBA" id="ARBA00022989"/>
    </source>
</evidence>
<dbReference type="Proteomes" id="UP001201020">
    <property type="component" value="Chromosome"/>
</dbReference>
<accession>A0A9Y1BK83</accession>
<feature type="transmembrane region" description="Helical" evidence="5">
    <location>
        <begin position="33"/>
        <end position="51"/>
    </location>
</feature>
<evidence type="ECO:0000256" key="4">
    <source>
        <dbReference type="ARBA" id="ARBA00023136"/>
    </source>
</evidence>
<dbReference type="PANTHER" id="PTHR22773">
    <property type="entry name" value="NADH DEHYDROGENASE"/>
    <property type="match status" value="1"/>
</dbReference>
<dbReference type="GO" id="GO:0008137">
    <property type="term" value="F:NADH dehydrogenase (ubiquinone) activity"/>
    <property type="evidence" value="ECO:0007669"/>
    <property type="project" value="InterPro"/>
</dbReference>
<dbReference type="InterPro" id="IPR001750">
    <property type="entry name" value="ND/Mrp_TM"/>
</dbReference>
<keyword evidence="4 5" id="KW-0472">Membrane</keyword>
<evidence type="ECO:0000256" key="5">
    <source>
        <dbReference type="SAM" id="Phobius"/>
    </source>
</evidence>
<keyword evidence="3 5" id="KW-1133">Transmembrane helix</keyword>
<dbReference type="NCBIfam" id="TIGR01770">
    <property type="entry name" value="NDH_I_N"/>
    <property type="match status" value="1"/>
</dbReference>
<feature type="transmembrane region" description="Helical" evidence="5">
    <location>
        <begin position="6"/>
        <end position="24"/>
    </location>
</feature>
<dbReference type="PRINTS" id="PR01437">
    <property type="entry name" value="NUOXDRDTASE4"/>
</dbReference>
<feature type="transmembrane region" description="Helical" evidence="5">
    <location>
        <begin position="189"/>
        <end position="216"/>
    </location>
</feature>
<name>A0A9Y1BK83_9ARCH</name>
<keyword evidence="2 5" id="KW-0812">Transmembrane</keyword>
<dbReference type="HAMAP" id="MF_00445">
    <property type="entry name" value="NDH1_NuoN_1"/>
    <property type="match status" value="1"/>
</dbReference>
<feature type="domain" description="NADH:quinone oxidoreductase/Mrp antiporter transmembrane" evidence="6">
    <location>
        <begin position="113"/>
        <end position="406"/>
    </location>
</feature>
<proteinExistence type="inferred from homology"/>
<evidence type="ECO:0000256" key="2">
    <source>
        <dbReference type="ARBA" id="ARBA00022692"/>
    </source>
</evidence>
<dbReference type="InterPro" id="IPR003918">
    <property type="entry name" value="NADH_UbQ_OxRdtase"/>
</dbReference>
<sequence length="476" mass="51628">MEVIIYPLIALLVGIVLSLITGTLKKGDVARTISILSLITAISLLAVFYPFNGQRLFSDTIVLDNFGGFFVFLFLSLAVFILLGSTKVLDEHPEMPALLLLSTIGMALIGITDNLVMIFVAWELMSLTTYVLAGLGKREQSTEAAMKYYIYGSVSSALILFSISLIYGITGSMQLSIIATVASSLDTTAIGVLLLSATIFIFGFGYKVGIVPFHLWLPDVYEGSPAPVSGLLAGVSKKVAIVATARIFLTGFESVDFNWKILYAIIAVITMTVANIAALSQRKVVRMFAYSSISQIGYMIVGFAIFSPEGLAATMMQLTVHAVTTVGAFITIGIIAKKLDLRTYDDYKGLGARKPVLGLGLTIMMLSLAGIPPLAGFVSKLFLFTEAVRANLLWLAIVLVLNSVLSLGYYLPLIRNMYLEKPEKTTEGEETKKEKFDTRTIGPIMVNIMTTLAIVIIPIFAQKIFDIITEAAKNVI</sequence>
<feature type="transmembrane region" description="Helical" evidence="5">
    <location>
        <begin position="148"/>
        <end position="169"/>
    </location>
</feature>
<dbReference type="InterPro" id="IPR010096">
    <property type="entry name" value="NADH-Q_OxRdtase_suN/2"/>
</dbReference>
<feature type="transmembrane region" description="Helical" evidence="5">
    <location>
        <begin position="356"/>
        <end position="379"/>
    </location>
</feature>
<dbReference type="AlphaFoldDB" id="A0A9Y1BK83"/>
<feature type="transmembrane region" description="Helical" evidence="5">
    <location>
        <begin position="391"/>
        <end position="411"/>
    </location>
</feature>
<dbReference type="GO" id="GO:0016020">
    <property type="term" value="C:membrane"/>
    <property type="evidence" value="ECO:0007669"/>
    <property type="project" value="UniProtKB-SubCell"/>
</dbReference>
<feature type="transmembrane region" description="Helical" evidence="5">
    <location>
        <begin position="318"/>
        <end position="336"/>
    </location>
</feature>
<dbReference type="GO" id="GO:0042773">
    <property type="term" value="P:ATP synthesis coupled electron transport"/>
    <property type="evidence" value="ECO:0007669"/>
    <property type="project" value="InterPro"/>
</dbReference>
<evidence type="ECO:0000313" key="7">
    <source>
        <dbReference type="EMBL" id="UJG40591.1"/>
    </source>
</evidence>
<protein>
    <submittedName>
        <fullName evidence="7">NADH-quinone oxidoreductase subunit N</fullName>
    </submittedName>
</protein>
<evidence type="ECO:0000256" key="1">
    <source>
        <dbReference type="ARBA" id="ARBA00004141"/>
    </source>
</evidence>
<comment type="subcellular location">
    <subcellularLocation>
        <location evidence="1">Membrane</location>
        <topology evidence="1">Multi-pass membrane protein</topology>
    </subcellularLocation>
</comment>
<dbReference type="Pfam" id="PF00361">
    <property type="entry name" value="Proton_antipo_M"/>
    <property type="match status" value="1"/>
</dbReference>
<feature type="transmembrane region" description="Helical" evidence="5">
    <location>
        <begin position="261"/>
        <end position="280"/>
    </location>
</feature>
<dbReference type="EMBL" id="CP084166">
    <property type="protein sequence ID" value="UJG40591.1"/>
    <property type="molecule type" value="Genomic_DNA"/>
</dbReference>
<gene>
    <name evidence="7" type="ORF">K9W45_12245</name>
</gene>
<organism evidence="7">
    <name type="scientific">Candidatus Heimdallarchaeum aukensis</name>
    <dbReference type="NCBI Taxonomy" id="2876573"/>
    <lineage>
        <taxon>Archaea</taxon>
        <taxon>Promethearchaeati</taxon>
        <taxon>Candidatus Heimdallarchaeota</taxon>
        <taxon>Candidatus Heimdallarchaeia (ex Rinke et al. 2021) (nom. nud.)</taxon>
        <taxon>Candidatus Heimdallarchaeales</taxon>
        <taxon>Candidatus Heimdallarchaeaceae</taxon>
        <taxon>Candidatus Heimdallarchaeum</taxon>
    </lineage>
</organism>
<feature type="transmembrane region" description="Helical" evidence="5">
    <location>
        <begin position="287"/>
        <end position="306"/>
    </location>
</feature>
<feature type="transmembrane region" description="Helical" evidence="5">
    <location>
        <begin position="95"/>
        <end position="111"/>
    </location>
</feature>
<evidence type="ECO:0000259" key="6">
    <source>
        <dbReference type="Pfam" id="PF00361"/>
    </source>
</evidence>